<gene>
    <name evidence="8" type="primary">radC</name>
    <name evidence="8" type="ORF">HYS17_04735</name>
</gene>
<evidence type="ECO:0000313" key="9">
    <source>
        <dbReference type="Proteomes" id="UP000595362"/>
    </source>
</evidence>
<sequence>MSDPAKKDEPHYHGHRDRLRERFLLGGPDALPDYELLELILFMAIPRRDVKPIAKELTARFDNLAGVLSAPIAELEKVDGLSESAITALKAVQAAAFRMMKQDVMKKPVLNSWVRLIDYCAATMAHETKEHFRILFLNKKNELIADEIQQSGTVDHAPVYPREIMKRALELGATALILCHNHPSGDPTPSRTDIDMTQIIKTAGEPLNIAIHDHIIVSRHGTASFRNLGLI</sequence>
<protein>
    <submittedName>
        <fullName evidence="8">DNA repair protein RadC</fullName>
    </submittedName>
</protein>
<comment type="similarity">
    <text evidence="6">Belongs to the UPF0758 family.</text>
</comment>
<dbReference type="PROSITE" id="PS50249">
    <property type="entry name" value="MPN"/>
    <property type="match status" value="1"/>
</dbReference>
<dbReference type="NCBIfam" id="TIGR00608">
    <property type="entry name" value="radc"/>
    <property type="match status" value="1"/>
</dbReference>
<evidence type="ECO:0000313" key="8">
    <source>
        <dbReference type="EMBL" id="QQG37075.1"/>
    </source>
</evidence>
<dbReference type="InterPro" id="IPR020891">
    <property type="entry name" value="UPF0758_CS"/>
</dbReference>
<feature type="domain" description="MPN" evidence="7">
    <location>
        <begin position="109"/>
        <end position="231"/>
    </location>
</feature>
<keyword evidence="2" id="KW-0479">Metal-binding</keyword>
<dbReference type="Proteomes" id="UP000595362">
    <property type="component" value="Chromosome"/>
</dbReference>
<evidence type="ECO:0000256" key="2">
    <source>
        <dbReference type="ARBA" id="ARBA00022723"/>
    </source>
</evidence>
<evidence type="ECO:0000259" key="7">
    <source>
        <dbReference type="PROSITE" id="PS50249"/>
    </source>
</evidence>
<reference evidence="8 9" key="1">
    <citation type="submission" date="2020-07" db="EMBL/GenBank/DDBJ databases">
        <title>Huge and variable diversity of episymbiotic CPR bacteria and DPANN archaea in groundwater ecosystems.</title>
        <authorList>
            <person name="He C.Y."/>
            <person name="Keren R."/>
            <person name="Whittaker M."/>
            <person name="Farag I.F."/>
            <person name="Doudna J."/>
            <person name="Cate J.H.D."/>
            <person name="Banfield J.F."/>
        </authorList>
    </citation>
    <scope>NUCLEOTIDE SEQUENCE [LARGE SCALE GENOMIC DNA]</scope>
    <source>
        <strain evidence="8">NC_groundwater_70_Ag_B-0.1um_54_66</strain>
    </source>
</reference>
<dbReference type="InterPro" id="IPR046778">
    <property type="entry name" value="UPF0758_N"/>
</dbReference>
<name>A0A7T5UI37_9BACT</name>
<keyword evidence="5" id="KW-0482">Metalloprotease</keyword>
<evidence type="ECO:0000256" key="5">
    <source>
        <dbReference type="ARBA" id="ARBA00023049"/>
    </source>
</evidence>
<evidence type="ECO:0000256" key="1">
    <source>
        <dbReference type="ARBA" id="ARBA00022670"/>
    </source>
</evidence>
<keyword evidence="3" id="KW-0378">Hydrolase</keyword>
<evidence type="ECO:0000256" key="3">
    <source>
        <dbReference type="ARBA" id="ARBA00022801"/>
    </source>
</evidence>
<dbReference type="CDD" id="cd08071">
    <property type="entry name" value="MPN_DUF2466"/>
    <property type="match status" value="1"/>
</dbReference>
<dbReference type="Pfam" id="PF20582">
    <property type="entry name" value="UPF0758_N"/>
    <property type="match status" value="1"/>
</dbReference>
<dbReference type="Gene3D" id="3.40.140.10">
    <property type="entry name" value="Cytidine Deaminase, domain 2"/>
    <property type="match status" value="1"/>
</dbReference>
<dbReference type="InterPro" id="IPR025657">
    <property type="entry name" value="RadC_JAB"/>
</dbReference>
<keyword evidence="4" id="KW-0862">Zinc</keyword>
<dbReference type="PROSITE" id="PS01302">
    <property type="entry name" value="UPF0758"/>
    <property type="match status" value="1"/>
</dbReference>
<dbReference type="EMBL" id="CP066681">
    <property type="protein sequence ID" value="QQG37075.1"/>
    <property type="molecule type" value="Genomic_DNA"/>
</dbReference>
<dbReference type="InterPro" id="IPR010994">
    <property type="entry name" value="RuvA_2-like"/>
</dbReference>
<dbReference type="GO" id="GO:0008237">
    <property type="term" value="F:metallopeptidase activity"/>
    <property type="evidence" value="ECO:0007669"/>
    <property type="project" value="UniProtKB-KW"/>
</dbReference>
<dbReference type="AlphaFoldDB" id="A0A7T5UI37"/>
<dbReference type="SUPFAM" id="SSF102712">
    <property type="entry name" value="JAB1/MPN domain"/>
    <property type="match status" value="1"/>
</dbReference>
<dbReference type="NCBIfam" id="NF000642">
    <property type="entry name" value="PRK00024.1"/>
    <property type="match status" value="1"/>
</dbReference>
<dbReference type="GO" id="GO:0046872">
    <property type="term" value="F:metal ion binding"/>
    <property type="evidence" value="ECO:0007669"/>
    <property type="project" value="UniProtKB-KW"/>
</dbReference>
<dbReference type="SUPFAM" id="SSF47781">
    <property type="entry name" value="RuvA domain 2-like"/>
    <property type="match status" value="1"/>
</dbReference>
<organism evidence="8 9">
    <name type="scientific">Micavibrio aeruginosavorus</name>
    <dbReference type="NCBI Taxonomy" id="349221"/>
    <lineage>
        <taxon>Bacteria</taxon>
        <taxon>Pseudomonadati</taxon>
        <taxon>Bdellovibrionota</taxon>
        <taxon>Bdellovibrionia</taxon>
        <taxon>Bdellovibrionales</taxon>
        <taxon>Pseudobdellovibrionaceae</taxon>
        <taxon>Micavibrio</taxon>
    </lineage>
</organism>
<dbReference type="PANTHER" id="PTHR30471:SF3">
    <property type="entry name" value="UPF0758 PROTEIN YEES-RELATED"/>
    <property type="match status" value="1"/>
</dbReference>
<evidence type="ECO:0000256" key="4">
    <source>
        <dbReference type="ARBA" id="ARBA00022833"/>
    </source>
</evidence>
<dbReference type="Pfam" id="PF04002">
    <property type="entry name" value="RadC"/>
    <property type="match status" value="1"/>
</dbReference>
<dbReference type="InterPro" id="IPR001405">
    <property type="entry name" value="UPF0758"/>
</dbReference>
<evidence type="ECO:0000256" key="6">
    <source>
        <dbReference type="RuleBase" id="RU003797"/>
    </source>
</evidence>
<proteinExistence type="inferred from homology"/>
<accession>A0A7T5UI37</accession>
<dbReference type="InterPro" id="IPR037518">
    <property type="entry name" value="MPN"/>
</dbReference>
<dbReference type="PANTHER" id="PTHR30471">
    <property type="entry name" value="DNA REPAIR PROTEIN RADC"/>
    <property type="match status" value="1"/>
</dbReference>
<keyword evidence="1" id="KW-0645">Protease</keyword>
<dbReference type="GO" id="GO:0006508">
    <property type="term" value="P:proteolysis"/>
    <property type="evidence" value="ECO:0007669"/>
    <property type="project" value="UniProtKB-KW"/>
</dbReference>